<accession>A0A9J6BN95</accession>
<dbReference type="GO" id="GO:0060271">
    <property type="term" value="P:cilium assembly"/>
    <property type="evidence" value="ECO:0007669"/>
    <property type="project" value="TreeGrafter"/>
</dbReference>
<organism evidence="6 7">
    <name type="scientific">Polypedilum vanderplanki</name>
    <name type="common">Sleeping chironomid midge</name>
    <dbReference type="NCBI Taxonomy" id="319348"/>
    <lineage>
        <taxon>Eukaryota</taxon>
        <taxon>Metazoa</taxon>
        <taxon>Ecdysozoa</taxon>
        <taxon>Arthropoda</taxon>
        <taxon>Hexapoda</taxon>
        <taxon>Insecta</taxon>
        <taxon>Pterygota</taxon>
        <taxon>Neoptera</taxon>
        <taxon>Endopterygota</taxon>
        <taxon>Diptera</taxon>
        <taxon>Nematocera</taxon>
        <taxon>Chironomoidea</taxon>
        <taxon>Chironomidae</taxon>
        <taxon>Chironominae</taxon>
        <taxon>Polypedilum</taxon>
        <taxon>Polypedilum</taxon>
    </lineage>
</organism>
<dbReference type="PANTHER" id="PTHR12968">
    <property type="entry name" value="B9 DOMAIN-CONTAINING"/>
    <property type="match status" value="1"/>
</dbReference>
<comment type="caution">
    <text evidence="6">The sequence shown here is derived from an EMBL/GenBank/DDBJ whole genome shotgun (WGS) entry which is preliminary data.</text>
</comment>
<dbReference type="AlphaFoldDB" id="A0A9J6BN95"/>
<reference evidence="6" key="1">
    <citation type="submission" date="2021-03" db="EMBL/GenBank/DDBJ databases">
        <title>Chromosome level genome of the anhydrobiotic midge Polypedilum vanderplanki.</title>
        <authorList>
            <person name="Yoshida Y."/>
            <person name="Kikawada T."/>
            <person name="Gusev O."/>
        </authorList>
    </citation>
    <scope>NUCLEOTIDE SEQUENCE</scope>
    <source>
        <strain evidence="6">NIAS01</strain>
        <tissue evidence="6">Whole body or cell culture</tissue>
    </source>
</reference>
<dbReference type="PANTHER" id="PTHR12968:SF4">
    <property type="entry name" value="TECTONIC-LIKE COMPLEX MEMBER MKS1"/>
    <property type="match status" value="1"/>
</dbReference>
<keyword evidence="4" id="KW-0206">Cytoskeleton</keyword>
<evidence type="ECO:0000256" key="3">
    <source>
        <dbReference type="ARBA" id="ARBA00022794"/>
    </source>
</evidence>
<dbReference type="InterPro" id="IPR010796">
    <property type="entry name" value="C2_B9-type_dom"/>
</dbReference>
<dbReference type="EMBL" id="JADBJN010000003">
    <property type="protein sequence ID" value="KAG5671250.1"/>
    <property type="molecule type" value="Genomic_DNA"/>
</dbReference>
<evidence type="ECO:0000256" key="2">
    <source>
        <dbReference type="ARBA" id="ARBA00022490"/>
    </source>
</evidence>
<evidence type="ECO:0000256" key="4">
    <source>
        <dbReference type="ARBA" id="ARBA00023212"/>
    </source>
</evidence>
<evidence type="ECO:0000256" key="1">
    <source>
        <dbReference type="ARBA" id="ARBA00004120"/>
    </source>
</evidence>
<keyword evidence="3" id="KW-0970">Cilium biogenesis/degradation</keyword>
<dbReference type="GO" id="GO:0036038">
    <property type="term" value="C:MKS complex"/>
    <property type="evidence" value="ECO:0007669"/>
    <property type="project" value="TreeGrafter"/>
</dbReference>
<keyword evidence="5" id="KW-0966">Cell projection</keyword>
<gene>
    <name evidence="6" type="ORF">PVAND_001459</name>
</gene>
<evidence type="ECO:0008006" key="8">
    <source>
        <dbReference type="Google" id="ProtNLM"/>
    </source>
</evidence>
<evidence type="ECO:0000313" key="6">
    <source>
        <dbReference type="EMBL" id="KAG5671250.1"/>
    </source>
</evidence>
<dbReference type="Pfam" id="PF07162">
    <property type="entry name" value="B9-C2"/>
    <property type="match status" value="1"/>
</dbReference>
<protein>
    <recommendedName>
        <fullName evidence="8">Meckel syndrome type 1 protein</fullName>
    </recommendedName>
</protein>
<evidence type="ECO:0000313" key="7">
    <source>
        <dbReference type="Proteomes" id="UP001107558"/>
    </source>
</evidence>
<sequence length="482" mass="57047">MMKRKVNNRYTGIYRTSDIIDNLHIRITLKKLYSIIQIPKFEQVQLGQPADQQTTDFVERIELRWQEKIFSKTEFTYYSQKENCKSELEKKYHQIIKEQKEGNDNECGLIFTYIDDDNYQPNDNFGPNELKITQLRKNVEEINENKIDQSIGLFANENETSLRYAGDKNFIKMFIMADLDPTILLFTIQYRKSDGLFIVYPDFNDESNCYYLEIDQNSKQMYTYCMENLSTTSNEMTQKIKQKQKLDELQEETCELMKKLSFSIKDQNFNFPKFCRIVLLMEIESARFFDHDNLHVQFKFKLPNFVRVIEGKVEGATHSSYKNEKNIWNFGYCHCLVIDIDDEFLISNSEMDKILINFDVISIDNLWQRERREGITSIKIPLEETSSNTEYNLQCFRELQGGSSFVDFLERFFLGGIRSIKYNEHAQQGAINFYGNSTVTTGNLKVKVQQIRQIRQSYRKNLRIQSIDDIISSYHRAKAKLN</sequence>
<keyword evidence="7" id="KW-1185">Reference proteome</keyword>
<evidence type="ECO:0000256" key="5">
    <source>
        <dbReference type="ARBA" id="ARBA00023273"/>
    </source>
</evidence>
<proteinExistence type="predicted"/>
<keyword evidence="2" id="KW-0963">Cytoplasm</keyword>
<comment type="subcellular location">
    <subcellularLocation>
        <location evidence="1">Cytoplasm</location>
        <location evidence="1">Cytoskeleton</location>
        <location evidence="1">Cilium basal body</location>
    </subcellularLocation>
</comment>
<dbReference type="Proteomes" id="UP001107558">
    <property type="component" value="Chromosome 3"/>
</dbReference>
<name>A0A9J6BN95_POLVA</name>
<dbReference type="OrthoDB" id="10263520at2759"/>